<keyword evidence="5" id="KW-0808">Transferase</keyword>
<evidence type="ECO:0000256" key="5">
    <source>
        <dbReference type="ARBA" id="ARBA00022679"/>
    </source>
</evidence>
<evidence type="ECO:0000256" key="4">
    <source>
        <dbReference type="ARBA" id="ARBA00022553"/>
    </source>
</evidence>
<dbReference type="SUPFAM" id="SSF55804">
    <property type="entry name" value="Phoshotransferase/anion transport protein"/>
    <property type="match status" value="1"/>
</dbReference>
<comment type="function">
    <text evidence="8">The phosphoenolpyruvate-dependent sugar phosphotransferase system (sugar PTS), a major carbohydrate active transport system, catalyzes the phosphorylation of incoming sugar substrates concomitantly with their translocation across the cell membrane. The enzyme II UlaABC PTS system is involved in ascorbate transport.</text>
</comment>
<evidence type="ECO:0000256" key="6">
    <source>
        <dbReference type="ARBA" id="ARBA00022683"/>
    </source>
</evidence>
<name>A0A2I0V3R5_9BACI</name>
<dbReference type="GO" id="GO:0016301">
    <property type="term" value="F:kinase activity"/>
    <property type="evidence" value="ECO:0007669"/>
    <property type="project" value="UniProtKB-KW"/>
</dbReference>
<dbReference type="PANTHER" id="PTHR36203:SF1">
    <property type="entry name" value="ASCORBATE-SPECIFIC PTS SYSTEM EIIA COMPONENT"/>
    <property type="match status" value="1"/>
</dbReference>
<feature type="domain" description="PTS EIIA type-2" evidence="11">
    <location>
        <begin position="4"/>
        <end position="145"/>
    </location>
</feature>
<evidence type="ECO:0000256" key="1">
    <source>
        <dbReference type="ARBA" id="ARBA00004496"/>
    </source>
</evidence>
<dbReference type="PANTHER" id="PTHR36203">
    <property type="entry name" value="ASCORBATE-SPECIFIC PTS SYSTEM EIIA COMPONENT"/>
    <property type="match status" value="1"/>
</dbReference>
<dbReference type="PROSITE" id="PS51094">
    <property type="entry name" value="PTS_EIIA_TYPE_2"/>
    <property type="match status" value="1"/>
</dbReference>
<dbReference type="Proteomes" id="UP000234956">
    <property type="component" value="Unassembled WGS sequence"/>
</dbReference>
<evidence type="ECO:0000256" key="3">
    <source>
        <dbReference type="ARBA" id="ARBA00022490"/>
    </source>
</evidence>
<dbReference type="Pfam" id="PF00359">
    <property type="entry name" value="PTS_EIIA_2"/>
    <property type="match status" value="1"/>
</dbReference>
<evidence type="ECO:0000313" key="12">
    <source>
        <dbReference type="EMBL" id="PKU52955.1"/>
    </source>
</evidence>
<reference evidence="12 13" key="1">
    <citation type="submission" date="2017-10" db="EMBL/GenBank/DDBJ databases">
        <title>Draft genome of Lysinibacillus fusiformis strain Juneja, a laboratory-derived pathogen of Drosophila melanogaster.</title>
        <authorList>
            <person name="Smith B.R."/>
            <person name="Unckless R.L."/>
        </authorList>
    </citation>
    <scope>NUCLEOTIDE SEQUENCE [LARGE SCALE GENOMIC DNA]</scope>
    <source>
        <strain evidence="12 13">Juneja</strain>
    </source>
</reference>
<keyword evidence="2" id="KW-0813">Transport</keyword>
<evidence type="ECO:0000256" key="7">
    <source>
        <dbReference type="ARBA" id="ARBA00022777"/>
    </source>
</evidence>
<gene>
    <name evidence="12" type="ORF">CRI88_01100</name>
</gene>
<evidence type="ECO:0000313" key="13">
    <source>
        <dbReference type="Proteomes" id="UP000234956"/>
    </source>
</evidence>
<dbReference type="InterPro" id="IPR002178">
    <property type="entry name" value="PTS_EIIA_type-2_dom"/>
</dbReference>
<keyword evidence="7" id="KW-0418">Kinase</keyword>
<organism evidence="12 13">
    <name type="scientific">Lysinibacillus fusiformis</name>
    <dbReference type="NCBI Taxonomy" id="28031"/>
    <lineage>
        <taxon>Bacteria</taxon>
        <taxon>Bacillati</taxon>
        <taxon>Bacillota</taxon>
        <taxon>Bacilli</taxon>
        <taxon>Bacillales</taxon>
        <taxon>Bacillaceae</taxon>
        <taxon>Lysinibacillus</taxon>
    </lineage>
</organism>
<comment type="caution">
    <text evidence="12">The sequence shown here is derived from an EMBL/GenBank/DDBJ whole genome shotgun (WGS) entry which is preliminary data.</text>
</comment>
<keyword evidence="6" id="KW-0598">Phosphotransferase system</keyword>
<protein>
    <recommendedName>
        <fullName evidence="9">Ascorbate-specific PTS system EIIA component</fullName>
    </recommendedName>
    <alternativeName>
        <fullName evidence="10">Ascorbate-specific phosphotransferase enzyme IIA component</fullName>
    </alternativeName>
</protein>
<dbReference type="GO" id="GO:0005737">
    <property type="term" value="C:cytoplasm"/>
    <property type="evidence" value="ECO:0007669"/>
    <property type="project" value="UniProtKB-SubCell"/>
</dbReference>
<evidence type="ECO:0000259" key="11">
    <source>
        <dbReference type="PROSITE" id="PS51094"/>
    </source>
</evidence>
<dbReference type="CDD" id="cd00211">
    <property type="entry name" value="PTS_IIA_fru"/>
    <property type="match status" value="1"/>
</dbReference>
<proteinExistence type="predicted"/>
<accession>A0A2I0V3R5</accession>
<evidence type="ECO:0000256" key="10">
    <source>
        <dbReference type="ARBA" id="ARBA00042072"/>
    </source>
</evidence>
<dbReference type="EMBL" id="PDFK01000001">
    <property type="protein sequence ID" value="PKU52955.1"/>
    <property type="molecule type" value="Genomic_DNA"/>
</dbReference>
<dbReference type="RefSeq" id="WP_058844268.1">
    <property type="nucleotide sequence ID" value="NZ_JAZBNI010000003.1"/>
</dbReference>
<evidence type="ECO:0000256" key="2">
    <source>
        <dbReference type="ARBA" id="ARBA00022448"/>
    </source>
</evidence>
<comment type="subcellular location">
    <subcellularLocation>
        <location evidence="1">Cytoplasm</location>
    </subcellularLocation>
</comment>
<dbReference type="InterPro" id="IPR051351">
    <property type="entry name" value="Ascorbate-PTS_EIIA_comp"/>
</dbReference>
<evidence type="ECO:0000256" key="9">
    <source>
        <dbReference type="ARBA" id="ARBA00041175"/>
    </source>
</evidence>
<dbReference type="AlphaFoldDB" id="A0A2I0V3R5"/>
<keyword evidence="3" id="KW-0963">Cytoplasm</keyword>
<keyword evidence="4" id="KW-0597">Phosphoprotein</keyword>
<dbReference type="Gene3D" id="3.40.930.10">
    <property type="entry name" value="Mannitol-specific EII, Chain A"/>
    <property type="match status" value="1"/>
</dbReference>
<evidence type="ECO:0000256" key="8">
    <source>
        <dbReference type="ARBA" id="ARBA00037387"/>
    </source>
</evidence>
<dbReference type="InterPro" id="IPR016152">
    <property type="entry name" value="PTrfase/Anion_transptr"/>
</dbReference>
<sequence length="152" mass="17076">MLTRLLTKDCIQLANFVHSWQEAIHLAARPLVQQNKIEQRYVEAMIQSIEQYGSYIVITPKVAIPHARPSDGVYELAMSLLRLQQPVFFSPNQPVYLLIVLAAIDNTSHLQALADLAAVLQDPDHIEGLIACQHADMICEKIKQYTTKESPG</sequence>
<dbReference type="GO" id="GO:0009401">
    <property type="term" value="P:phosphoenolpyruvate-dependent sugar phosphotransferase system"/>
    <property type="evidence" value="ECO:0007669"/>
    <property type="project" value="UniProtKB-KW"/>
</dbReference>